<dbReference type="PANTHER" id="PTHR42748:SF7">
    <property type="entry name" value="NMRA LIKE REDOX SENSOR 1-RELATED"/>
    <property type="match status" value="1"/>
</dbReference>
<evidence type="ECO:0000313" key="6">
    <source>
        <dbReference type="Proteomes" id="UP000053110"/>
    </source>
</evidence>
<evidence type="ECO:0000313" key="5">
    <source>
        <dbReference type="EMBL" id="SUZ13038.1"/>
    </source>
</evidence>
<sequence length="336" mass="36792">MPRKILVVGATGKQGRAIIQAFLTPGETKLEHEYHIYALTRNVSRLNWADDPRLTALTGDLDDAESIVQIFKRAQADSHNLESPAGFWGVVVILAYPGLSTNADGEERQGKMLADLALEYGVQSFIYSSGSRAGPQYEHLLTLSGKAKAAIENHCKDLGSKGLSWTIIRPGFFMENFNDLSGSILTAILKAGLSKNTTFGLVGSKDVGKAVVAIFENHKKFCHKELAIMGQVSTISEVAADYLTATGQHLSLTPTLLGWTLLKLNSGLQDLIKSLERSHRARSQGEYPSFQSELEAGCSLSHIQTYSEWLAQDGWQESNAWGWNQVSFAKLFTGRS</sequence>
<proteinExistence type="inferred from homology"/>
<dbReference type="PANTHER" id="PTHR42748">
    <property type="entry name" value="NITROGEN METABOLITE REPRESSION PROTEIN NMRA FAMILY MEMBER"/>
    <property type="match status" value="1"/>
</dbReference>
<evidence type="ECO:0000256" key="2">
    <source>
        <dbReference type="ARBA" id="ARBA00022857"/>
    </source>
</evidence>
<dbReference type="InterPro" id="IPR051164">
    <property type="entry name" value="NmrA-like_oxidored"/>
</dbReference>
<organism evidence="5">
    <name type="scientific">Blumeria graminis f. sp. tritici 96224</name>
    <dbReference type="NCBI Taxonomy" id="1268274"/>
    <lineage>
        <taxon>Eukaryota</taxon>
        <taxon>Fungi</taxon>
        <taxon>Dikarya</taxon>
        <taxon>Ascomycota</taxon>
        <taxon>Pezizomycotina</taxon>
        <taxon>Leotiomycetes</taxon>
        <taxon>Erysiphales</taxon>
        <taxon>Erysiphaceae</taxon>
        <taxon>Blumeria</taxon>
    </lineage>
</organism>
<dbReference type="InterPro" id="IPR008030">
    <property type="entry name" value="NmrA-like"/>
</dbReference>
<feature type="domain" description="NmrA-like" evidence="3">
    <location>
        <begin position="3"/>
        <end position="251"/>
    </location>
</feature>
<reference evidence="5" key="3">
    <citation type="submission" date="2018-07" db="EMBL/GenBank/DDBJ databases">
        <authorList>
            <person name="Quirk P.G."/>
            <person name="Krulwich T.A."/>
        </authorList>
    </citation>
    <scope>NUCLEOTIDE SEQUENCE</scope>
    <source>
        <strain evidence="5">96224</strain>
    </source>
</reference>
<dbReference type="EMBL" id="KE375183">
    <property type="protein sequence ID" value="EPQ62241.1"/>
    <property type="molecule type" value="Genomic_DNA"/>
</dbReference>
<dbReference type="Gene3D" id="3.40.50.720">
    <property type="entry name" value="NAD(P)-binding Rossmann-like Domain"/>
    <property type="match status" value="1"/>
</dbReference>
<dbReference type="HOGENOM" id="CLU_007383_8_4_1"/>
<dbReference type="InterPro" id="IPR036291">
    <property type="entry name" value="NAD(P)-bd_dom_sf"/>
</dbReference>
<name>A0A061HD44_BLUGR</name>
<keyword evidence="2" id="KW-0521">NADP</keyword>
<accession>A0A061HD44</accession>
<dbReference type="Pfam" id="PF05368">
    <property type="entry name" value="NmrA"/>
    <property type="match status" value="1"/>
</dbReference>
<dbReference type="OrthoDB" id="9997102at2759"/>
<evidence type="ECO:0000259" key="3">
    <source>
        <dbReference type="Pfam" id="PF05368"/>
    </source>
</evidence>
<dbReference type="AlphaFoldDB" id="A0A061HD44"/>
<gene>
    <name evidence="4" type="ORF">BGT96224_3462</name>
    <name evidence="5" type="ORF">BGT96224V2_LOCUS6189</name>
</gene>
<reference evidence="6" key="1">
    <citation type="journal article" date="2013" name="Nat. Genet.">
        <title>The wheat powdery mildew genome shows the unique evolution of an obligate biotroph.</title>
        <authorList>
            <person name="Wicker T."/>
            <person name="Oberhaensli S."/>
            <person name="Parlange F."/>
            <person name="Buchmann J.P."/>
            <person name="Shatalina M."/>
            <person name="Roffler S."/>
            <person name="Ben-David R."/>
            <person name="Dolezel J."/>
            <person name="Simkova H."/>
            <person name="Schulze-Lefert P."/>
            <person name="Spanu P.D."/>
            <person name="Bruggmann R."/>
            <person name="Amselem J."/>
            <person name="Quesneville H."/>
            <person name="Ver Loren van Themaat E."/>
            <person name="Paape T."/>
            <person name="Shimizu K.K."/>
            <person name="Keller B."/>
        </authorList>
    </citation>
    <scope>NUCLEOTIDE SEQUENCE [LARGE SCALE GENOMIC DNA]</scope>
    <source>
        <strain evidence="6">96224</strain>
    </source>
</reference>
<comment type="similarity">
    <text evidence="1">Belongs to the NmrA-type oxidoreductase family.</text>
</comment>
<reference evidence="4" key="2">
    <citation type="submission" date="2013-01" db="EMBL/GenBank/DDBJ databases">
        <title>The wheat powdery mildew genome reveals unique evolution of an obligate biotroph.</title>
        <authorList>
            <person name="Oberhaensli S."/>
            <person name="Wicker T."/>
            <person name="Keller B."/>
        </authorList>
    </citation>
    <scope>NUCLEOTIDE SEQUENCE</scope>
    <source>
        <strain evidence="4">96224</strain>
    </source>
</reference>
<dbReference type="Proteomes" id="UP000053110">
    <property type="component" value="Unassembled WGS sequence"/>
</dbReference>
<dbReference type="EMBL" id="UIGY01000210">
    <property type="protein sequence ID" value="SUZ13038.1"/>
    <property type="molecule type" value="Genomic_DNA"/>
</dbReference>
<protein>
    <submittedName>
        <fullName evidence="5">Bgt-3462</fullName>
    </submittedName>
</protein>
<evidence type="ECO:0000313" key="4">
    <source>
        <dbReference type="EMBL" id="EPQ62241.1"/>
    </source>
</evidence>
<dbReference type="SUPFAM" id="SSF51735">
    <property type="entry name" value="NAD(P)-binding Rossmann-fold domains"/>
    <property type="match status" value="1"/>
</dbReference>
<evidence type="ECO:0000256" key="1">
    <source>
        <dbReference type="ARBA" id="ARBA00006328"/>
    </source>
</evidence>